<accession>A0A1W1YCX8</accession>
<reference evidence="2" key="1">
    <citation type="submission" date="2017-04" db="EMBL/GenBank/DDBJ databases">
        <authorList>
            <person name="Varghese N."/>
            <person name="Submissions S."/>
        </authorList>
    </citation>
    <scope>NUCLEOTIDE SEQUENCE [LARGE SCALE GENOMIC DNA]</scope>
    <source>
        <strain evidence="2">DSM 21500</strain>
    </source>
</reference>
<dbReference type="Proteomes" id="UP000243884">
    <property type="component" value="Unassembled WGS sequence"/>
</dbReference>
<dbReference type="Pfam" id="PF09953">
    <property type="entry name" value="DUF2187"/>
    <property type="match status" value="1"/>
</dbReference>
<dbReference type="EMBL" id="FWXK01000002">
    <property type="protein sequence ID" value="SMC34017.1"/>
    <property type="molecule type" value="Genomic_DNA"/>
</dbReference>
<evidence type="ECO:0008006" key="3">
    <source>
        <dbReference type="Google" id="ProtNLM"/>
    </source>
</evidence>
<dbReference type="InterPro" id="IPR018690">
    <property type="entry name" value="DUF2187"/>
</dbReference>
<name>A0A1W1YCX8_9LACT</name>
<organism evidence="1 2">
    <name type="scientific">Aerococcus suis</name>
    <dbReference type="NCBI Taxonomy" id="371602"/>
    <lineage>
        <taxon>Bacteria</taxon>
        <taxon>Bacillati</taxon>
        <taxon>Bacillota</taxon>
        <taxon>Bacilli</taxon>
        <taxon>Lactobacillales</taxon>
        <taxon>Aerococcaceae</taxon>
        <taxon>Aerococcus</taxon>
    </lineage>
</organism>
<evidence type="ECO:0000313" key="2">
    <source>
        <dbReference type="Proteomes" id="UP000243884"/>
    </source>
</evidence>
<dbReference type="AlphaFoldDB" id="A0A1W1YCX8"/>
<sequence length="113" mass="13233">MASQLSSNTQSLVKTELRRGTSKSRIANLLDLSYNEAIEVINQVKESIRPEIGDEIRFTFREHDMQGIIEKLLNNSAVVDIYWDYSDNEMREICEEKTIVNFKDIDEYVHIYN</sequence>
<dbReference type="STRING" id="371602.SAMN04487984_0584"/>
<protein>
    <recommendedName>
        <fullName evidence="3">DUF2187 domain-containing protein</fullName>
    </recommendedName>
</protein>
<proteinExistence type="predicted"/>
<evidence type="ECO:0000313" key="1">
    <source>
        <dbReference type="EMBL" id="SMC34017.1"/>
    </source>
</evidence>
<gene>
    <name evidence="1" type="ORF">SAMN04487984_0584</name>
</gene>
<dbReference type="RefSeq" id="WP_084098343.1">
    <property type="nucleotide sequence ID" value="NZ_FWXK01000002.1"/>
</dbReference>
<keyword evidence="2" id="KW-1185">Reference proteome</keyword>
<dbReference type="OrthoDB" id="2157040at2"/>